<dbReference type="OrthoDB" id="1981258at2759"/>
<feature type="region of interest" description="Disordered" evidence="2">
    <location>
        <begin position="1"/>
        <end position="57"/>
    </location>
</feature>
<keyword evidence="4" id="KW-1185">Reference proteome</keyword>
<feature type="region of interest" description="Disordered" evidence="2">
    <location>
        <begin position="387"/>
        <end position="411"/>
    </location>
</feature>
<organism evidence="3 4">
    <name type="scientific">Ceratopteris richardii</name>
    <name type="common">Triangle waterfern</name>
    <dbReference type="NCBI Taxonomy" id="49495"/>
    <lineage>
        <taxon>Eukaryota</taxon>
        <taxon>Viridiplantae</taxon>
        <taxon>Streptophyta</taxon>
        <taxon>Embryophyta</taxon>
        <taxon>Tracheophyta</taxon>
        <taxon>Polypodiopsida</taxon>
        <taxon>Polypodiidae</taxon>
        <taxon>Polypodiales</taxon>
        <taxon>Pteridineae</taxon>
        <taxon>Pteridaceae</taxon>
        <taxon>Parkerioideae</taxon>
        <taxon>Ceratopteris</taxon>
    </lineage>
</organism>
<comment type="caution">
    <text evidence="3">The sequence shown here is derived from an EMBL/GenBank/DDBJ whole genome shotgun (WGS) entry which is preliminary data.</text>
</comment>
<feature type="compositionally biased region" description="Basic and acidic residues" evidence="2">
    <location>
        <begin position="36"/>
        <end position="49"/>
    </location>
</feature>
<name>A0A8T2RA52_CERRI</name>
<dbReference type="EMBL" id="CM035434">
    <property type="protein sequence ID" value="KAH7292644.1"/>
    <property type="molecule type" value="Genomic_DNA"/>
</dbReference>
<accession>A0A8T2RA52</accession>
<evidence type="ECO:0000256" key="2">
    <source>
        <dbReference type="SAM" id="MobiDB-lite"/>
    </source>
</evidence>
<evidence type="ECO:0000256" key="1">
    <source>
        <dbReference type="SAM" id="Coils"/>
    </source>
</evidence>
<proteinExistence type="predicted"/>
<reference evidence="3" key="1">
    <citation type="submission" date="2021-08" db="EMBL/GenBank/DDBJ databases">
        <title>WGS assembly of Ceratopteris richardii.</title>
        <authorList>
            <person name="Marchant D.B."/>
            <person name="Chen G."/>
            <person name="Jenkins J."/>
            <person name="Shu S."/>
            <person name="Leebens-Mack J."/>
            <person name="Grimwood J."/>
            <person name="Schmutz J."/>
            <person name="Soltis P."/>
            <person name="Soltis D."/>
            <person name="Chen Z.-H."/>
        </authorList>
    </citation>
    <scope>NUCLEOTIDE SEQUENCE</scope>
    <source>
        <strain evidence="3">Whitten #5841</strain>
        <tissue evidence="3">Leaf</tissue>
    </source>
</reference>
<evidence type="ECO:0000313" key="3">
    <source>
        <dbReference type="EMBL" id="KAH7292644.1"/>
    </source>
</evidence>
<feature type="region of interest" description="Disordered" evidence="2">
    <location>
        <begin position="84"/>
        <end position="105"/>
    </location>
</feature>
<feature type="compositionally biased region" description="Basic residues" evidence="2">
    <location>
        <begin position="20"/>
        <end position="30"/>
    </location>
</feature>
<dbReference type="AlphaFoldDB" id="A0A8T2RA52"/>
<protein>
    <submittedName>
        <fullName evidence="3">Uncharacterized protein</fullName>
    </submittedName>
</protein>
<sequence>MEVHADATLKDPSCGSPRFVPKHPPRRRQKAVLPRLGDHEQRHPPHEARPSVNPGAGYALPYDSEIIMRNRMQATYPKMETQEFAPQEYPVEPRGSYSKKQKHRHSEGNFISGATHFSSSWNRFPEEIQYQQRGFMPPSTAFVDYPRNGGYIFPFQHQKDRTTCAPPNNGVSHPAELLSHPASTFPKDFKALYPLLETKASFEKMWHELDAAIQRREGMFANLKADMERASSLVKNAKADAVNERKAATARNAEAINNLDHITKQTGKIKSIREVLEQISTDLSVQVAELNLMLQQVQQQQRVVEVLESLGTHKDDSRNDKAKFIDESLQDCELKLTFMEKELDGSKRTSELLEESALKNMNYLEEIEANCKSNRLISREVQTVRGAGEMSGGSKIESKADLKVPKLEPVT</sequence>
<dbReference type="Proteomes" id="UP000825935">
    <property type="component" value="Chromosome 29"/>
</dbReference>
<gene>
    <name evidence="3" type="ORF">KP509_29G078800</name>
</gene>
<feature type="compositionally biased region" description="Basic and acidic residues" evidence="2">
    <location>
        <begin position="396"/>
        <end position="411"/>
    </location>
</feature>
<evidence type="ECO:0000313" key="4">
    <source>
        <dbReference type="Proteomes" id="UP000825935"/>
    </source>
</evidence>
<keyword evidence="1" id="KW-0175">Coiled coil</keyword>
<feature type="coiled-coil region" evidence="1">
    <location>
        <begin position="220"/>
        <end position="265"/>
    </location>
</feature>